<keyword evidence="1" id="KW-1133">Transmembrane helix</keyword>
<organism evidence="2 3">
    <name type="scientific">Acanthosepion pharaonis</name>
    <name type="common">Pharaoh cuttlefish</name>
    <name type="synonym">Sepia pharaonis</name>
    <dbReference type="NCBI Taxonomy" id="158019"/>
    <lineage>
        <taxon>Eukaryota</taxon>
        <taxon>Metazoa</taxon>
        <taxon>Spiralia</taxon>
        <taxon>Lophotrochozoa</taxon>
        <taxon>Mollusca</taxon>
        <taxon>Cephalopoda</taxon>
        <taxon>Coleoidea</taxon>
        <taxon>Decapodiformes</taxon>
        <taxon>Sepiida</taxon>
        <taxon>Sepiina</taxon>
        <taxon>Sepiidae</taxon>
        <taxon>Acanthosepion</taxon>
    </lineage>
</organism>
<feature type="transmembrane region" description="Helical" evidence="1">
    <location>
        <begin position="30"/>
        <end position="49"/>
    </location>
</feature>
<gene>
    <name evidence="2" type="ORF">SPHA_34390</name>
</gene>
<protein>
    <submittedName>
        <fullName evidence="2">Uncharacterized protein</fullName>
    </submittedName>
</protein>
<evidence type="ECO:0000313" key="3">
    <source>
        <dbReference type="Proteomes" id="UP000597762"/>
    </source>
</evidence>
<comment type="caution">
    <text evidence="2">The sequence shown here is derived from an EMBL/GenBank/DDBJ whole genome shotgun (WGS) entry which is preliminary data.</text>
</comment>
<evidence type="ECO:0000313" key="2">
    <source>
        <dbReference type="EMBL" id="CAE1264902.1"/>
    </source>
</evidence>
<name>A0A812C854_ACAPH</name>
<feature type="transmembrane region" description="Helical" evidence="1">
    <location>
        <begin position="107"/>
        <end position="127"/>
    </location>
</feature>
<dbReference type="AlphaFoldDB" id="A0A812C854"/>
<feature type="transmembrane region" description="Helical" evidence="1">
    <location>
        <begin position="55"/>
        <end position="72"/>
    </location>
</feature>
<accession>A0A812C854</accession>
<dbReference type="Proteomes" id="UP000597762">
    <property type="component" value="Unassembled WGS sequence"/>
</dbReference>
<sequence>MFHYYDRKYLSIGDRPSNSYEKLDWENMKFSNSFSHILILFIFFFHSLFLQFHSFPPVFTQFLFLALSYLYSSLHQIQIFFSLSSLSYYFSEMLSFIYPFLHFPLSLSFFVPLYLFIPFLSFLLSLASNELNLCTHPFHHHCVLFPPVSCY</sequence>
<dbReference type="EMBL" id="CAHIKZ030001458">
    <property type="protein sequence ID" value="CAE1264902.1"/>
    <property type="molecule type" value="Genomic_DNA"/>
</dbReference>
<keyword evidence="1" id="KW-0472">Membrane</keyword>
<evidence type="ECO:0000256" key="1">
    <source>
        <dbReference type="SAM" id="Phobius"/>
    </source>
</evidence>
<keyword evidence="1" id="KW-0812">Transmembrane</keyword>
<keyword evidence="3" id="KW-1185">Reference proteome</keyword>
<reference evidence="2" key="1">
    <citation type="submission" date="2021-01" db="EMBL/GenBank/DDBJ databases">
        <authorList>
            <person name="Li R."/>
            <person name="Bekaert M."/>
        </authorList>
    </citation>
    <scope>NUCLEOTIDE SEQUENCE</scope>
    <source>
        <strain evidence="2">Farmed</strain>
    </source>
</reference>
<proteinExistence type="predicted"/>
<feature type="transmembrane region" description="Helical" evidence="1">
    <location>
        <begin position="79"/>
        <end position="101"/>
    </location>
</feature>